<accession>A0A1H0K5B3</accession>
<dbReference type="Proteomes" id="UP000198778">
    <property type="component" value="Unassembled WGS sequence"/>
</dbReference>
<keyword evidence="2" id="KW-0413">Isomerase</keyword>
<protein>
    <submittedName>
        <fullName evidence="3">Aspartate racemase</fullName>
    </submittedName>
</protein>
<dbReference type="InterPro" id="IPR001920">
    <property type="entry name" value="Asp/Glu_race"/>
</dbReference>
<name>A0A1H0K5B3_9BACI</name>
<dbReference type="InterPro" id="IPR015942">
    <property type="entry name" value="Asp/Glu/hydantoin_racemase"/>
</dbReference>
<dbReference type="STRING" id="745820.SAMN04488053_11624"/>
<dbReference type="NCBIfam" id="TIGR00035">
    <property type="entry name" value="asp_race"/>
    <property type="match status" value="1"/>
</dbReference>
<evidence type="ECO:0000256" key="2">
    <source>
        <dbReference type="ARBA" id="ARBA00023235"/>
    </source>
</evidence>
<gene>
    <name evidence="3" type="ORF">SAMN04488053_11624</name>
</gene>
<dbReference type="EMBL" id="FNIL01000016">
    <property type="protein sequence ID" value="SDO51268.1"/>
    <property type="molecule type" value="Genomic_DNA"/>
</dbReference>
<sequence>MSWETTMQYYSRIQQKAAEVLGPNHTAPCLIYSIPFHELIAYQEAGDWKSVGAMMAEAGQALERSGAEAVAFCSNTVHKETHYIRSQLQVPMLSIVDAVKASLPPGIKRPFLLGTAFTMQAGFYQNEFAAHGIEIALPQQADQEKLHQLIFGELCRGNVTPQAQQWVTDLLGDAAASQQVDAVIFGCTELDLLHVKDAGMPVISSTQAHIQQITDFVSGHV</sequence>
<comment type="similarity">
    <text evidence="1">Belongs to the aspartate/glutamate racemases family.</text>
</comment>
<dbReference type="GO" id="GO:0047661">
    <property type="term" value="F:amino-acid racemase activity"/>
    <property type="evidence" value="ECO:0007669"/>
    <property type="project" value="InterPro"/>
</dbReference>
<proteinExistence type="inferred from homology"/>
<dbReference type="SUPFAM" id="SSF53681">
    <property type="entry name" value="Aspartate/glutamate racemase"/>
    <property type="match status" value="2"/>
</dbReference>
<reference evidence="4" key="1">
    <citation type="submission" date="2016-10" db="EMBL/GenBank/DDBJ databases">
        <authorList>
            <person name="Varghese N."/>
            <person name="Submissions S."/>
        </authorList>
    </citation>
    <scope>NUCLEOTIDE SEQUENCE [LARGE SCALE GENOMIC DNA]</scope>
    <source>
        <strain evidence="4">CGMCC 1.10369</strain>
    </source>
</reference>
<keyword evidence="4" id="KW-1185">Reference proteome</keyword>
<dbReference type="InterPro" id="IPR004380">
    <property type="entry name" value="Asp_race"/>
</dbReference>
<organism evidence="3 4">
    <name type="scientific">Alkalicoccus daliensis</name>
    <dbReference type="NCBI Taxonomy" id="745820"/>
    <lineage>
        <taxon>Bacteria</taxon>
        <taxon>Bacillati</taxon>
        <taxon>Bacillota</taxon>
        <taxon>Bacilli</taxon>
        <taxon>Bacillales</taxon>
        <taxon>Bacillaceae</taxon>
        <taxon>Alkalicoccus</taxon>
    </lineage>
</organism>
<evidence type="ECO:0000256" key="1">
    <source>
        <dbReference type="ARBA" id="ARBA00007847"/>
    </source>
</evidence>
<dbReference type="Gene3D" id="3.40.50.1860">
    <property type="match status" value="2"/>
</dbReference>
<evidence type="ECO:0000313" key="3">
    <source>
        <dbReference type="EMBL" id="SDO51268.1"/>
    </source>
</evidence>
<dbReference type="Pfam" id="PF01177">
    <property type="entry name" value="Asp_Glu_race"/>
    <property type="match status" value="1"/>
</dbReference>
<evidence type="ECO:0000313" key="4">
    <source>
        <dbReference type="Proteomes" id="UP000198778"/>
    </source>
</evidence>
<dbReference type="PANTHER" id="PTHR21198">
    <property type="entry name" value="GLUTAMATE RACEMASE"/>
    <property type="match status" value="1"/>
</dbReference>
<dbReference type="PANTHER" id="PTHR21198:SF7">
    <property type="entry name" value="ASPARTATE-GLUTAMATE RACEMASE FAMILY"/>
    <property type="match status" value="1"/>
</dbReference>
<dbReference type="AlphaFoldDB" id="A0A1H0K5B3"/>